<feature type="domain" description="NADH:ubiquinone oxidoreductase 30kDa subunit" evidence="6">
    <location>
        <begin position="34"/>
        <end position="154"/>
    </location>
</feature>
<comment type="similarity">
    <text evidence="1 3 4">Belongs to the complex I 30 kDa subunit family.</text>
</comment>
<dbReference type="EMBL" id="REFR01000010">
    <property type="protein sequence ID" value="RMB08843.1"/>
    <property type="molecule type" value="Genomic_DNA"/>
</dbReference>
<comment type="catalytic activity">
    <reaction evidence="3 5">
        <text>a quinone + NADH + 5 H(+)(in) = a quinol + NAD(+) + 4 H(+)(out)</text>
        <dbReference type="Rhea" id="RHEA:57888"/>
        <dbReference type="ChEBI" id="CHEBI:15378"/>
        <dbReference type="ChEBI" id="CHEBI:24646"/>
        <dbReference type="ChEBI" id="CHEBI:57540"/>
        <dbReference type="ChEBI" id="CHEBI:57945"/>
        <dbReference type="ChEBI" id="CHEBI:132124"/>
    </reaction>
</comment>
<reference evidence="7 8" key="1">
    <citation type="submission" date="2018-10" db="EMBL/GenBank/DDBJ databases">
        <title>Genomic Encyclopedia of Archaeal and Bacterial Type Strains, Phase II (KMG-II): from individual species to whole genera.</title>
        <authorList>
            <person name="Goeker M."/>
        </authorList>
    </citation>
    <scope>NUCLEOTIDE SEQUENCE [LARGE SCALE GENOMIC DNA]</scope>
    <source>
        <strain evidence="7 8">DSM 25217</strain>
    </source>
</reference>
<evidence type="ECO:0000256" key="1">
    <source>
        <dbReference type="ARBA" id="ARBA00007569"/>
    </source>
</evidence>
<dbReference type="EC" id="7.1.1.-" evidence="3"/>
<dbReference type="HAMAP" id="MF_01357">
    <property type="entry name" value="NDH1_NuoC"/>
    <property type="match status" value="1"/>
</dbReference>
<dbReference type="InterPro" id="IPR020396">
    <property type="entry name" value="NADH_UbQ_OxRdtase_CS"/>
</dbReference>
<dbReference type="GO" id="GO:0008137">
    <property type="term" value="F:NADH dehydrogenase (ubiquinone) activity"/>
    <property type="evidence" value="ECO:0007669"/>
    <property type="project" value="InterPro"/>
</dbReference>
<dbReference type="GO" id="GO:0005886">
    <property type="term" value="C:plasma membrane"/>
    <property type="evidence" value="ECO:0007669"/>
    <property type="project" value="UniProtKB-SubCell"/>
</dbReference>
<evidence type="ECO:0000313" key="7">
    <source>
        <dbReference type="EMBL" id="RMB08843.1"/>
    </source>
</evidence>
<evidence type="ECO:0000256" key="5">
    <source>
        <dbReference type="RuleBase" id="RU003582"/>
    </source>
</evidence>
<dbReference type="GO" id="GO:0050136">
    <property type="term" value="F:NADH dehydrogenase (quinone) (non-electrogenic) activity"/>
    <property type="evidence" value="ECO:0007669"/>
    <property type="project" value="UniProtKB-UniRule"/>
</dbReference>
<organism evidence="7 8">
    <name type="scientific">Eilatimonas milleporae</name>
    <dbReference type="NCBI Taxonomy" id="911205"/>
    <lineage>
        <taxon>Bacteria</taxon>
        <taxon>Pseudomonadati</taxon>
        <taxon>Pseudomonadota</taxon>
        <taxon>Alphaproteobacteria</taxon>
        <taxon>Kordiimonadales</taxon>
        <taxon>Kordiimonadaceae</taxon>
        <taxon>Eilatimonas</taxon>
    </lineage>
</organism>
<keyword evidence="8" id="KW-1185">Reference proteome</keyword>
<dbReference type="InterPro" id="IPR037232">
    <property type="entry name" value="NADH_quin_OxRdtase_su_C/D-like"/>
</dbReference>
<evidence type="ECO:0000259" key="6">
    <source>
        <dbReference type="Pfam" id="PF00329"/>
    </source>
</evidence>
<keyword evidence="3" id="KW-1003">Cell membrane</keyword>
<dbReference type="InterPro" id="IPR010218">
    <property type="entry name" value="NADH_DH_suC"/>
</dbReference>
<dbReference type="Pfam" id="PF00329">
    <property type="entry name" value="Complex1_30kDa"/>
    <property type="match status" value="1"/>
</dbReference>
<accession>A0A3M0CXY7</accession>
<dbReference type="AlphaFoldDB" id="A0A3M0CXY7"/>
<dbReference type="OrthoDB" id="9803286at2"/>
<dbReference type="Gene3D" id="3.30.460.80">
    <property type="entry name" value="NADH:ubiquinone oxidoreductase, 30kDa subunit"/>
    <property type="match status" value="1"/>
</dbReference>
<keyword evidence="3" id="KW-0830">Ubiquinone</keyword>
<comment type="subunit">
    <text evidence="3">NDH-1 is composed of 14 different subunits. Subunits NuoB, C, D, E, F, and G constitute the peripheral sector of the complex.</text>
</comment>
<dbReference type="PROSITE" id="PS00542">
    <property type="entry name" value="COMPLEX1_30K"/>
    <property type="match status" value="1"/>
</dbReference>
<protein>
    <recommendedName>
        <fullName evidence="3">NADH-quinone oxidoreductase subunit C</fullName>
        <ecNumber evidence="3">7.1.1.-</ecNumber>
    </recommendedName>
    <alternativeName>
        <fullName evidence="3">NADH dehydrogenase I subunit C</fullName>
    </alternativeName>
    <alternativeName>
        <fullName evidence="3">NDH-1 subunit C</fullName>
    </alternativeName>
</protein>
<sequence length="210" mass="24055">MADDALTELGTHIANSLENEVQAFDVAFGELTVKARADQIIKVLTFLRDDPECLFKQLVDVCGADYPDRPRRFDVVYHLLSLQLNRRVRVKVETDADTPVPSATEIFQSANWFEREAWDLYGIFFAGHPDLRRILTDYGFQGHPLRKDFPLTGFVEVRYSEEEKRVVYEPVKLTQEFRDFDFMSPWESAEYILPGDEKSANGAAGKPEGN</sequence>
<proteinExistence type="inferred from homology"/>
<evidence type="ECO:0000256" key="2">
    <source>
        <dbReference type="ARBA" id="ARBA00022448"/>
    </source>
</evidence>
<evidence type="ECO:0000256" key="3">
    <source>
        <dbReference type="HAMAP-Rule" id="MF_01357"/>
    </source>
</evidence>
<dbReference type="SUPFAM" id="SSF143243">
    <property type="entry name" value="Nqo5-like"/>
    <property type="match status" value="1"/>
</dbReference>
<keyword evidence="3 4" id="KW-1278">Translocase</keyword>
<comment type="subcellular location">
    <subcellularLocation>
        <location evidence="3">Cell membrane</location>
        <topology evidence="3">Peripheral membrane protein</topology>
        <orientation evidence="3">Cytoplasmic side</orientation>
    </subcellularLocation>
</comment>
<dbReference type="PANTHER" id="PTHR10884:SF14">
    <property type="entry name" value="NADH DEHYDROGENASE [UBIQUINONE] IRON-SULFUR PROTEIN 3, MITOCHONDRIAL"/>
    <property type="match status" value="1"/>
</dbReference>
<comment type="caution">
    <text evidence="7">The sequence shown here is derived from an EMBL/GenBank/DDBJ whole genome shotgun (WGS) entry which is preliminary data.</text>
</comment>
<name>A0A3M0CXY7_9PROT</name>
<keyword evidence="3 4" id="KW-0520">NAD</keyword>
<dbReference type="GO" id="GO:0048038">
    <property type="term" value="F:quinone binding"/>
    <property type="evidence" value="ECO:0007669"/>
    <property type="project" value="UniProtKB-KW"/>
</dbReference>
<dbReference type="NCBIfam" id="TIGR01961">
    <property type="entry name" value="NuoC_fam"/>
    <property type="match status" value="1"/>
</dbReference>
<keyword evidence="3 5" id="KW-0874">Quinone</keyword>
<evidence type="ECO:0000256" key="4">
    <source>
        <dbReference type="RuleBase" id="RU003456"/>
    </source>
</evidence>
<keyword evidence="2 3" id="KW-0813">Transport</keyword>
<dbReference type="RefSeq" id="WP_121938173.1">
    <property type="nucleotide sequence ID" value="NZ_REFR01000010.1"/>
</dbReference>
<dbReference type="Proteomes" id="UP000271227">
    <property type="component" value="Unassembled WGS sequence"/>
</dbReference>
<dbReference type="InParanoid" id="A0A3M0CXY7"/>
<comment type="function">
    <text evidence="3">NDH-1 shuttles electrons from NADH, via FMN and iron-sulfur (Fe-S) centers, to quinones in the respiratory chain. The immediate electron acceptor for the enzyme in this species is believed to be ubiquinone. Couples the redox reaction to proton translocation (for every two electrons transferred, four hydrogen ions are translocated across the cytoplasmic membrane), and thus conserves the redox energy in a proton gradient.</text>
</comment>
<gene>
    <name evidence="3" type="primary">nuoC</name>
    <name evidence="7" type="ORF">BXY39_1484</name>
</gene>
<dbReference type="NCBIfam" id="NF004730">
    <property type="entry name" value="PRK06074.1-1"/>
    <property type="match status" value="1"/>
</dbReference>
<dbReference type="NCBIfam" id="NF004733">
    <property type="entry name" value="PRK06074.1-5"/>
    <property type="match status" value="1"/>
</dbReference>
<evidence type="ECO:0000313" key="8">
    <source>
        <dbReference type="Proteomes" id="UP000271227"/>
    </source>
</evidence>
<dbReference type="InterPro" id="IPR001268">
    <property type="entry name" value="NADH_UbQ_OxRdtase_30kDa_su"/>
</dbReference>
<keyword evidence="3" id="KW-0472">Membrane</keyword>
<dbReference type="PANTHER" id="PTHR10884">
    <property type="entry name" value="NADH DEHYDROGENASE UBIQUINONE IRON-SULFUR PROTEIN 3"/>
    <property type="match status" value="1"/>
</dbReference>